<dbReference type="InterPro" id="IPR014048">
    <property type="entry name" value="MethylDNA_cys_MeTrfase_DNA-bd"/>
</dbReference>
<dbReference type="InterPro" id="IPR052520">
    <property type="entry name" value="ATL_DNA_repair"/>
</dbReference>
<dbReference type="EMBL" id="QJSW01000002">
    <property type="protein sequence ID" value="PYE51251.1"/>
    <property type="molecule type" value="Genomic_DNA"/>
</dbReference>
<dbReference type="GO" id="GO:0008168">
    <property type="term" value="F:methyltransferase activity"/>
    <property type="evidence" value="ECO:0007669"/>
    <property type="project" value="UniProtKB-KW"/>
</dbReference>
<evidence type="ECO:0000313" key="3">
    <source>
        <dbReference type="EMBL" id="PYE51251.1"/>
    </source>
</evidence>
<keyword evidence="3" id="KW-0808">Transferase</keyword>
<accession>A0A2V4VN09</accession>
<dbReference type="OrthoDB" id="9789813at2"/>
<dbReference type="PANTHER" id="PTHR42942:SF1">
    <property type="entry name" value="ALKYLTRANSFERASE-LIKE PROTEIN 1"/>
    <property type="match status" value="1"/>
</dbReference>
<dbReference type="Proteomes" id="UP000247790">
    <property type="component" value="Unassembled WGS sequence"/>
</dbReference>
<evidence type="ECO:0000259" key="2">
    <source>
        <dbReference type="Pfam" id="PF01035"/>
    </source>
</evidence>
<dbReference type="InterPro" id="IPR036388">
    <property type="entry name" value="WH-like_DNA-bd_sf"/>
</dbReference>
<dbReference type="Pfam" id="PF01035">
    <property type="entry name" value="DNA_binding_1"/>
    <property type="match status" value="1"/>
</dbReference>
<dbReference type="GO" id="GO:0006281">
    <property type="term" value="P:DNA repair"/>
    <property type="evidence" value="ECO:0007669"/>
    <property type="project" value="InterPro"/>
</dbReference>
<evidence type="ECO:0000313" key="4">
    <source>
        <dbReference type="EMBL" id="QKS55656.1"/>
    </source>
</evidence>
<dbReference type="InterPro" id="IPR036217">
    <property type="entry name" value="MethylDNA_cys_MeTrfase_DNAb"/>
</dbReference>
<protein>
    <submittedName>
        <fullName evidence="4">MGMT family protein</fullName>
    </submittedName>
    <submittedName>
        <fullName evidence="3">Methylated-DNA-protein-cysteine methyltransferase-like protein</fullName>
    </submittedName>
</protein>
<dbReference type="Proteomes" id="UP000509327">
    <property type="component" value="Chromosome"/>
</dbReference>
<reference evidence="3 5" key="1">
    <citation type="submission" date="2018-06" db="EMBL/GenBank/DDBJ databases">
        <title>Genomic Encyclopedia of Type Strains, Phase III (KMG-III): the genomes of soil and plant-associated and newly described type strains.</title>
        <authorList>
            <person name="Whitman W."/>
        </authorList>
    </citation>
    <scope>NUCLEOTIDE SEQUENCE [LARGE SCALE GENOMIC DNA]</scope>
    <source>
        <strain evidence="3 5">CECT 7022</strain>
    </source>
</reference>
<organism evidence="3 5">
    <name type="scientific">Paenibacillus barcinonensis</name>
    <dbReference type="NCBI Taxonomy" id="198119"/>
    <lineage>
        <taxon>Bacteria</taxon>
        <taxon>Bacillati</taxon>
        <taxon>Bacillota</taxon>
        <taxon>Bacilli</taxon>
        <taxon>Bacillales</taxon>
        <taxon>Paenibacillaceae</taxon>
        <taxon>Paenibacillus</taxon>
    </lineage>
</organism>
<dbReference type="GO" id="GO:0032259">
    <property type="term" value="P:methylation"/>
    <property type="evidence" value="ECO:0007669"/>
    <property type="project" value="UniProtKB-KW"/>
</dbReference>
<dbReference type="RefSeq" id="WP_110894158.1">
    <property type="nucleotide sequence ID" value="NZ_CP054614.1"/>
</dbReference>
<evidence type="ECO:0000256" key="1">
    <source>
        <dbReference type="ARBA" id="ARBA00022763"/>
    </source>
</evidence>
<dbReference type="EMBL" id="CP054614">
    <property type="protein sequence ID" value="QKS55656.1"/>
    <property type="molecule type" value="Genomic_DNA"/>
</dbReference>
<dbReference type="Gene3D" id="1.10.10.10">
    <property type="entry name" value="Winged helix-like DNA-binding domain superfamily/Winged helix DNA-binding domain"/>
    <property type="match status" value="1"/>
</dbReference>
<dbReference type="AlphaFoldDB" id="A0A2V4VN09"/>
<keyword evidence="6" id="KW-1185">Reference proteome</keyword>
<keyword evidence="3" id="KW-0489">Methyltransferase</keyword>
<proteinExistence type="predicted"/>
<name>A0A2V4VN09_PAEBA</name>
<sequence length="118" mass="13295">MTLFTKQVVAIIAAIPEGRVMTYGQIAAHAGSPRAARQVVRILHSMSRKERLPWHRVVNAKGEIAITDDESRTMQENELISEGVAFQMDGSIDLTRFRHEPDPDCLLHHLASIKDEHE</sequence>
<reference evidence="4 6" key="2">
    <citation type="submission" date="2020-06" db="EMBL/GenBank/DDBJ databases">
        <title>Complete genome of Paenibacillus barcinonensis KACC11450.</title>
        <authorList>
            <person name="Kim M."/>
            <person name="Park Y.-J."/>
            <person name="Shin J.-H."/>
        </authorList>
    </citation>
    <scope>NUCLEOTIDE SEQUENCE [LARGE SCALE GENOMIC DNA]</scope>
    <source>
        <strain evidence="4 6">KACC11450</strain>
    </source>
</reference>
<dbReference type="CDD" id="cd06445">
    <property type="entry name" value="ATase"/>
    <property type="match status" value="1"/>
</dbReference>
<dbReference type="PANTHER" id="PTHR42942">
    <property type="entry name" value="6-O-METHYLGUANINE DNA METHYLTRANSFERASE"/>
    <property type="match status" value="1"/>
</dbReference>
<evidence type="ECO:0000313" key="5">
    <source>
        <dbReference type="Proteomes" id="UP000247790"/>
    </source>
</evidence>
<feature type="domain" description="Methylated-DNA-[protein]-cysteine S-methyltransferase DNA binding" evidence="2">
    <location>
        <begin position="4"/>
        <end position="83"/>
    </location>
</feature>
<dbReference type="SUPFAM" id="SSF46767">
    <property type="entry name" value="Methylated DNA-protein cysteine methyltransferase, C-terminal domain"/>
    <property type="match status" value="1"/>
</dbReference>
<evidence type="ECO:0000313" key="6">
    <source>
        <dbReference type="Proteomes" id="UP000509327"/>
    </source>
</evidence>
<gene>
    <name evidence="3" type="ORF">DFQ00_10242</name>
    <name evidence="4" type="ORF">HUB98_04545</name>
</gene>
<keyword evidence="1" id="KW-0227">DNA damage</keyword>